<dbReference type="AlphaFoldDB" id="U4L153"/>
<evidence type="ECO:0000313" key="1">
    <source>
        <dbReference type="EMBL" id="CCX09516.2"/>
    </source>
</evidence>
<sequence length="28" mass="3190">MNPIWALQPLTDKNTGLVLFMNTRTASR</sequence>
<accession>U4L153</accession>
<organism evidence="1 2">
    <name type="scientific">Pyronema omphalodes (strain CBS 100304)</name>
    <name type="common">Pyronema confluens</name>
    <dbReference type="NCBI Taxonomy" id="1076935"/>
    <lineage>
        <taxon>Eukaryota</taxon>
        <taxon>Fungi</taxon>
        <taxon>Dikarya</taxon>
        <taxon>Ascomycota</taxon>
        <taxon>Pezizomycotina</taxon>
        <taxon>Pezizomycetes</taxon>
        <taxon>Pezizales</taxon>
        <taxon>Pyronemataceae</taxon>
        <taxon>Pyronema</taxon>
    </lineage>
</organism>
<keyword evidence="2" id="KW-1185">Reference proteome</keyword>
<reference evidence="1 2" key="1">
    <citation type="journal article" date="2013" name="PLoS Genet.">
        <title>The genome and development-dependent transcriptomes of Pyronema confluens: a window into fungal evolution.</title>
        <authorList>
            <person name="Traeger S."/>
            <person name="Altegoer F."/>
            <person name="Freitag M."/>
            <person name="Gabaldon T."/>
            <person name="Kempken F."/>
            <person name="Kumar A."/>
            <person name="Marcet-Houben M."/>
            <person name="Poggeler S."/>
            <person name="Stajich J.E."/>
            <person name="Nowrousian M."/>
        </authorList>
    </citation>
    <scope>NUCLEOTIDE SEQUENCE [LARGE SCALE GENOMIC DNA]</scope>
    <source>
        <strain evidence="2">CBS 100304</strain>
        <tissue evidence="1">Vegetative mycelium</tissue>
    </source>
</reference>
<protein>
    <submittedName>
        <fullName evidence="1">Uncharacterized protein</fullName>
    </submittedName>
</protein>
<name>U4L153_PYROM</name>
<proteinExistence type="predicted"/>
<evidence type="ECO:0000313" key="2">
    <source>
        <dbReference type="Proteomes" id="UP000018144"/>
    </source>
</evidence>
<dbReference type="Proteomes" id="UP000018144">
    <property type="component" value="Unassembled WGS sequence"/>
</dbReference>
<gene>
    <name evidence="1" type="ORF">PCON_09109</name>
</gene>
<dbReference type="EMBL" id="HF935468">
    <property type="protein sequence ID" value="CCX09516.2"/>
    <property type="molecule type" value="Genomic_DNA"/>
</dbReference>